<keyword evidence="5 7" id="KW-0472">Membrane</keyword>
<comment type="subcellular location">
    <subcellularLocation>
        <location evidence="1">Cell membrane</location>
        <topology evidence="1">Multi-pass membrane protein</topology>
    </subcellularLocation>
</comment>
<dbReference type="PANTHER" id="PTHR30572">
    <property type="entry name" value="MEMBRANE COMPONENT OF TRANSPORTER-RELATED"/>
    <property type="match status" value="1"/>
</dbReference>
<feature type="transmembrane region" description="Helical" evidence="7">
    <location>
        <begin position="258"/>
        <end position="283"/>
    </location>
</feature>
<feature type="domain" description="ABC3 transporter permease C-terminal" evidence="8">
    <location>
        <begin position="263"/>
        <end position="378"/>
    </location>
</feature>
<evidence type="ECO:0000256" key="1">
    <source>
        <dbReference type="ARBA" id="ARBA00004651"/>
    </source>
</evidence>
<evidence type="ECO:0000256" key="6">
    <source>
        <dbReference type="ARBA" id="ARBA00038076"/>
    </source>
</evidence>
<organism evidence="10 11">
    <name type="scientific">Geothermobacter hydrogeniphilus</name>
    <dbReference type="NCBI Taxonomy" id="1969733"/>
    <lineage>
        <taxon>Bacteria</taxon>
        <taxon>Pseudomonadati</taxon>
        <taxon>Thermodesulfobacteriota</taxon>
        <taxon>Desulfuromonadia</taxon>
        <taxon>Desulfuromonadales</taxon>
        <taxon>Geothermobacteraceae</taxon>
        <taxon>Geothermobacter</taxon>
    </lineage>
</organism>
<dbReference type="OrthoDB" id="239678at2"/>
<proteinExistence type="inferred from homology"/>
<dbReference type="InterPro" id="IPR025857">
    <property type="entry name" value="MacB_PCD"/>
</dbReference>
<comment type="similarity">
    <text evidence="6">Belongs to the ABC-4 integral membrane protein family.</text>
</comment>
<evidence type="ECO:0000256" key="2">
    <source>
        <dbReference type="ARBA" id="ARBA00022475"/>
    </source>
</evidence>
<dbReference type="EMBL" id="PPFX01000004">
    <property type="protein sequence ID" value="PNU21323.1"/>
    <property type="molecule type" value="Genomic_DNA"/>
</dbReference>
<evidence type="ECO:0000256" key="4">
    <source>
        <dbReference type="ARBA" id="ARBA00022989"/>
    </source>
</evidence>
<feature type="transmembrane region" description="Helical" evidence="7">
    <location>
        <begin position="304"/>
        <end position="337"/>
    </location>
</feature>
<keyword evidence="3 7" id="KW-0812">Transmembrane</keyword>
<reference evidence="10 11" key="1">
    <citation type="journal article" date="2018" name="Genome Announc.">
        <title>Genome Sequence of Geothermobacter sp. HR-1 Iron Reducer from the Loihi Seamount.</title>
        <authorList>
            <person name="Smith H."/>
            <person name="Abuyen K."/>
            <person name="Tremblay J."/>
            <person name="Savalia P."/>
            <person name="Perez-Rodriguez I."/>
            <person name="Emerson D."/>
            <person name="Tully B."/>
            <person name="Amend J."/>
        </authorList>
    </citation>
    <scope>NUCLEOTIDE SEQUENCE [LARGE SCALE GENOMIC DNA]</scope>
    <source>
        <strain evidence="10 11">HR-1</strain>
    </source>
</reference>
<accession>A0A2K2HDJ6</accession>
<dbReference type="GO" id="GO:0022857">
    <property type="term" value="F:transmembrane transporter activity"/>
    <property type="evidence" value="ECO:0007669"/>
    <property type="project" value="TreeGrafter"/>
</dbReference>
<feature type="transmembrane region" description="Helical" evidence="7">
    <location>
        <begin position="349"/>
        <end position="367"/>
    </location>
</feature>
<dbReference type="RefSeq" id="WP_103114354.1">
    <property type="nucleotide sequence ID" value="NZ_PPFX01000004.1"/>
</dbReference>
<dbReference type="AlphaFoldDB" id="A0A2K2HDJ6"/>
<evidence type="ECO:0000259" key="9">
    <source>
        <dbReference type="Pfam" id="PF12704"/>
    </source>
</evidence>
<dbReference type="InterPro" id="IPR050250">
    <property type="entry name" value="Macrolide_Exporter_MacB"/>
</dbReference>
<evidence type="ECO:0000259" key="8">
    <source>
        <dbReference type="Pfam" id="PF02687"/>
    </source>
</evidence>
<protein>
    <submittedName>
        <fullName evidence="10">ABC transporter permease</fullName>
    </submittedName>
</protein>
<evidence type="ECO:0000313" key="11">
    <source>
        <dbReference type="Proteomes" id="UP000236340"/>
    </source>
</evidence>
<evidence type="ECO:0000256" key="3">
    <source>
        <dbReference type="ARBA" id="ARBA00022692"/>
    </source>
</evidence>
<evidence type="ECO:0000256" key="7">
    <source>
        <dbReference type="SAM" id="Phobius"/>
    </source>
</evidence>
<name>A0A2K2HDJ6_9BACT</name>
<evidence type="ECO:0000256" key="5">
    <source>
        <dbReference type="ARBA" id="ARBA00023136"/>
    </source>
</evidence>
<sequence length="385" mass="40506">MRLETITFNNLKRRKGRAIFLLTGLLIGVATVVALLSLTNALAERARNELESFGANILITPRSDQLALSYGGITLGGVSLTAHEIAEDSLAAIGTIPNNRNVAAVAPKVLGAVEVAGGRALLMGVDPEVEFGLKKWWQLMGSRPEADDQLVLGSAAAARLGLAIGDTLDVSGKRFRISGVLQQTGSQDDQLLIARLPVAQRLLGKPGQVSLVEVAALCANCPISDMVNQISRALPDVEVQAVQQVVKTRMHAISQFRIFAWGVAGVVILVGALLVFVTMMGSVSERTREIGIFRAIGYRRSHVLRLVLVEAGLVSAFAGLFGYLAGVGVAVGALPLLGDGKAVWHFDPLLAASALIAAVVVGLLAALQPALRASRLEPSDALRAL</sequence>
<keyword evidence="2" id="KW-1003">Cell membrane</keyword>
<evidence type="ECO:0000313" key="10">
    <source>
        <dbReference type="EMBL" id="PNU21323.1"/>
    </source>
</evidence>
<comment type="caution">
    <text evidence="10">The sequence shown here is derived from an EMBL/GenBank/DDBJ whole genome shotgun (WGS) entry which is preliminary data.</text>
</comment>
<dbReference type="Pfam" id="PF12704">
    <property type="entry name" value="MacB_PCD"/>
    <property type="match status" value="1"/>
</dbReference>
<dbReference type="Proteomes" id="UP000236340">
    <property type="component" value="Unassembled WGS sequence"/>
</dbReference>
<dbReference type="InterPro" id="IPR003838">
    <property type="entry name" value="ABC3_permease_C"/>
</dbReference>
<dbReference type="Pfam" id="PF02687">
    <property type="entry name" value="FtsX"/>
    <property type="match status" value="1"/>
</dbReference>
<gene>
    <name evidence="10" type="ORF">C2E25_03250</name>
</gene>
<keyword evidence="4 7" id="KW-1133">Transmembrane helix</keyword>
<feature type="domain" description="MacB-like periplasmic core" evidence="9">
    <location>
        <begin position="22"/>
        <end position="210"/>
    </location>
</feature>
<dbReference type="GO" id="GO:0005886">
    <property type="term" value="C:plasma membrane"/>
    <property type="evidence" value="ECO:0007669"/>
    <property type="project" value="UniProtKB-SubCell"/>
</dbReference>
<dbReference type="PANTHER" id="PTHR30572:SF4">
    <property type="entry name" value="ABC TRANSPORTER PERMEASE YTRF"/>
    <property type="match status" value="1"/>
</dbReference>